<keyword evidence="2" id="KW-1185">Reference proteome</keyword>
<dbReference type="RefSeq" id="WP_189413405.1">
    <property type="nucleotide sequence ID" value="NZ_BMYJ01000014.1"/>
</dbReference>
<accession>A0A918TZE6</accession>
<dbReference type="AlphaFoldDB" id="A0A918TZE6"/>
<evidence type="ECO:0000313" key="2">
    <source>
        <dbReference type="Proteomes" id="UP000638981"/>
    </source>
</evidence>
<name>A0A918TZE6_9RHOB</name>
<reference evidence="1" key="2">
    <citation type="submission" date="2020-09" db="EMBL/GenBank/DDBJ databases">
        <authorList>
            <person name="Sun Q."/>
            <person name="Kim S."/>
        </authorList>
    </citation>
    <scope>NUCLEOTIDE SEQUENCE</scope>
    <source>
        <strain evidence="1">KCTC 23310</strain>
    </source>
</reference>
<evidence type="ECO:0000313" key="1">
    <source>
        <dbReference type="EMBL" id="GHC66757.1"/>
    </source>
</evidence>
<gene>
    <name evidence="1" type="ORF">GCM10007315_34580</name>
</gene>
<proteinExistence type="predicted"/>
<protein>
    <submittedName>
        <fullName evidence="1">Uncharacterized protein</fullName>
    </submittedName>
</protein>
<comment type="caution">
    <text evidence="1">The sequence shown here is derived from an EMBL/GenBank/DDBJ whole genome shotgun (WGS) entry which is preliminary data.</text>
</comment>
<dbReference type="EMBL" id="BMYJ01000014">
    <property type="protein sequence ID" value="GHC66757.1"/>
    <property type="molecule type" value="Genomic_DNA"/>
</dbReference>
<dbReference type="Proteomes" id="UP000638981">
    <property type="component" value="Unassembled WGS sequence"/>
</dbReference>
<sequence>MFDAMPNILDMIEDQMLSDGSPLNDALGHLSQLAAGRGACMCLEHPDLGVTVIADDAWHLDGAATYQKRQKHTVFSLQGHAGFDTISVLVGVADEDELQSMLGDCAIAAAAVDLVASVGAARALAGMPVQARLAA</sequence>
<organism evidence="1 2">
    <name type="scientific">Neogemmobacter tilapiae</name>
    <dbReference type="NCBI Taxonomy" id="875041"/>
    <lineage>
        <taxon>Bacteria</taxon>
        <taxon>Pseudomonadati</taxon>
        <taxon>Pseudomonadota</taxon>
        <taxon>Alphaproteobacteria</taxon>
        <taxon>Rhodobacterales</taxon>
        <taxon>Paracoccaceae</taxon>
        <taxon>Neogemmobacter</taxon>
    </lineage>
</organism>
<reference evidence="1" key="1">
    <citation type="journal article" date="2014" name="Int. J. Syst. Evol. Microbiol.">
        <title>Complete genome sequence of Corynebacterium casei LMG S-19264T (=DSM 44701T), isolated from a smear-ripened cheese.</title>
        <authorList>
            <consortium name="US DOE Joint Genome Institute (JGI-PGF)"/>
            <person name="Walter F."/>
            <person name="Albersmeier A."/>
            <person name="Kalinowski J."/>
            <person name="Ruckert C."/>
        </authorList>
    </citation>
    <scope>NUCLEOTIDE SEQUENCE</scope>
    <source>
        <strain evidence="1">KCTC 23310</strain>
    </source>
</reference>